<dbReference type="CDD" id="cd00397">
    <property type="entry name" value="DNA_BRE_C"/>
    <property type="match status" value="1"/>
</dbReference>
<gene>
    <name evidence="4" type="ORF">SAMN05660918_1247</name>
</gene>
<organism evidence="4 5">
    <name type="scientific">Flavobacterium terrigena</name>
    <dbReference type="NCBI Taxonomy" id="402734"/>
    <lineage>
        <taxon>Bacteria</taxon>
        <taxon>Pseudomonadati</taxon>
        <taxon>Bacteroidota</taxon>
        <taxon>Flavobacteriia</taxon>
        <taxon>Flavobacteriales</taxon>
        <taxon>Flavobacteriaceae</taxon>
        <taxon>Flavobacterium</taxon>
    </lineage>
</organism>
<accession>A0A1H6SGW8</accession>
<protein>
    <submittedName>
        <fullName evidence="4">Phage integrase family protein</fullName>
    </submittedName>
</protein>
<dbReference type="GO" id="GO:0015074">
    <property type="term" value="P:DNA integration"/>
    <property type="evidence" value="ECO:0007669"/>
    <property type="project" value="InterPro"/>
</dbReference>
<dbReference type="GO" id="GO:0006310">
    <property type="term" value="P:DNA recombination"/>
    <property type="evidence" value="ECO:0007669"/>
    <property type="project" value="UniProtKB-KW"/>
</dbReference>
<dbReference type="InterPro" id="IPR010998">
    <property type="entry name" value="Integrase_recombinase_N"/>
</dbReference>
<keyword evidence="2" id="KW-0233">DNA recombination</keyword>
<dbReference type="InterPro" id="IPR011010">
    <property type="entry name" value="DNA_brk_join_enz"/>
</dbReference>
<keyword evidence="1" id="KW-0238">DNA-binding</keyword>
<reference evidence="5" key="1">
    <citation type="submission" date="2016-10" db="EMBL/GenBank/DDBJ databases">
        <authorList>
            <person name="Varghese N."/>
            <person name="Submissions S."/>
        </authorList>
    </citation>
    <scope>NUCLEOTIDE SEQUENCE [LARGE SCALE GENOMIC DNA]</scope>
    <source>
        <strain evidence="5">DSM 17934</strain>
    </source>
</reference>
<dbReference type="RefSeq" id="WP_091309816.1">
    <property type="nucleotide sequence ID" value="NZ_CBCSJU010000002.1"/>
</dbReference>
<dbReference type="Gene3D" id="1.10.150.130">
    <property type="match status" value="1"/>
</dbReference>
<evidence type="ECO:0000313" key="5">
    <source>
        <dbReference type="Proteomes" id="UP000199702"/>
    </source>
</evidence>
<evidence type="ECO:0000256" key="2">
    <source>
        <dbReference type="ARBA" id="ARBA00023172"/>
    </source>
</evidence>
<dbReference type="EMBL" id="FNYA01000002">
    <property type="protein sequence ID" value="SEI64087.1"/>
    <property type="molecule type" value="Genomic_DNA"/>
</dbReference>
<feature type="domain" description="Tyr recombinase" evidence="3">
    <location>
        <begin position="228"/>
        <end position="426"/>
    </location>
</feature>
<proteinExistence type="predicted"/>
<dbReference type="SUPFAM" id="SSF56349">
    <property type="entry name" value="DNA breaking-rejoining enzymes"/>
    <property type="match status" value="1"/>
</dbReference>
<evidence type="ECO:0000259" key="3">
    <source>
        <dbReference type="PROSITE" id="PS51898"/>
    </source>
</evidence>
<dbReference type="OrthoDB" id="9806835at2"/>
<dbReference type="GO" id="GO:0003677">
    <property type="term" value="F:DNA binding"/>
    <property type="evidence" value="ECO:0007669"/>
    <property type="project" value="UniProtKB-KW"/>
</dbReference>
<evidence type="ECO:0000313" key="4">
    <source>
        <dbReference type="EMBL" id="SEI64087.1"/>
    </source>
</evidence>
<dbReference type="Gene3D" id="1.10.443.10">
    <property type="entry name" value="Intergrase catalytic core"/>
    <property type="match status" value="1"/>
</dbReference>
<dbReference type="PROSITE" id="PS51898">
    <property type="entry name" value="TYR_RECOMBINASE"/>
    <property type="match status" value="1"/>
</dbReference>
<evidence type="ECO:0000256" key="1">
    <source>
        <dbReference type="ARBA" id="ARBA00023125"/>
    </source>
</evidence>
<dbReference type="Proteomes" id="UP000199702">
    <property type="component" value="Unassembled WGS sequence"/>
</dbReference>
<dbReference type="AlphaFoldDB" id="A0A1H6SGW8"/>
<name>A0A1H6SGW8_9FLAO</name>
<sequence>MSKILHILASVNETVNVFELKPKRKYTEPKIYTGGIDVSKWSKYSNDQKEKALKKQWFVYFSYRNPKTDLLEKQSFIKGGVNHYKTKEERLEILETYKRNLSRILKDGYNPYDSEDVKSEIMSVKDAFAFGLDLKKNMMNDNSFIRFKSRIKRFEVYLESKGFTHRFITSVDKKVVIDYLNQVLDTSSPRNRNNTRTDIRTMFQLFEDNDIIPSNFVSKLKLLKAPPKRNKSYSEEKLEFIYEYLKNNDPNLLLFVKFVSYNFLRPIEVCRLKVEDINFKEQTLNVKAKNKLVKVKIIPNILMEELSFLANYNPADFIFTPKGGPSDWEATDDNRRDYFTKRFKALKDFFNKKVKDGDKAYFVLGKEYGIYSFRHTFITKIYREMRKTLSPFETKSKLMLITGHDTMVALEKYLRDIDAELPEDYSVLIK</sequence>
<dbReference type="InterPro" id="IPR013762">
    <property type="entry name" value="Integrase-like_cat_sf"/>
</dbReference>
<dbReference type="InterPro" id="IPR002104">
    <property type="entry name" value="Integrase_catalytic"/>
</dbReference>
<keyword evidence="5" id="KW-1185">Reference proteome</keyword>
<dbReference type="STRING" id="402734.SAMN05660918_1247"/>